<keyword evidence="3" id="KW-1185">Reference proteome</keyword>
<protein>
    <submittedName>
        <fullName evidence="2">Uncharacterized protein</fullName>
    </submittedName>
</protein>
<reference evidence="2 3" key="1">
    <citation type="submission" date="2015-01" db="EMBL/GenBank/DDBJ databases">
        <title>Evolution of Trichinella species and genotypes.</title>
        <authorList>
            <person name="Korhonen P.K."/>
            <person name="Edoardo P."/>
            <person name="Giuseppe L.R."/>
            <person name="Gasser R.B."/>
        </authorList>
    </citation>
    <scope>NUCLEOTIDE SEQUENCE [LARGE SCALE GENOMIC DNA]</scope>
    <source>
        <strain evidence="2">ISS120</strain>
    </source>
</reference>
<name>A0A0V1CJQ5_TRIBR</name>
<evidence type="ECO:0000313" key="2">
    <source>
        <dbReference type="EMBL" id="KRY49457.1"/>
    </source>
</evidence>
<dbReference type="Proteomes" id="UP000054653">
    <property type="component" value="Unassembled WGS sequence"/>
</dbReference>
<organism evidence="2 3">
    <name type="scientific">Trichinella britovi</name>
    <name type="common">Parasitic roundworm</name>
    <dbReference type="NCBI Taxonomy" id="45882"/>
    <lineage>
        <taxon>Eukaryota</taxon>
        <taxon>Metazoa</taxon>
        <taxon>Ecdysozoa</taxon>
        <taxon>Nematoda</taxon>
        <taxon>Enoplea</taxon>
        <taxon>Dorylaimia</taxon>
        <taxon>Trichinellida</taxon>
        <taxon>Trichinellidae</taxon>
        <taxon>Trichinella</taxon>
    </lineage>
</organism>
<feature type="compositionally biased region" description="Basic and acidic residues" evidence="1">
    <location>
        <begin position="1"/>
        <end position="16"/>
    </location>
</feature>
<comment type="caution">
    <text evidence="2">The sequence shown here is derived from an EMBL/GenBank/DDBJ whole genome shotgun (WGS) entry which is preliminary data.</text>
</comment>
<sequence>MNSNKREGRSCIKETADGSLLDPRVRPLGLSKNTPKKPVKQQMGALQGPDASKL</sequence>
<gene>
    <name evidence="2" type="ORF">T03_3496</name>
</gene>
<evidence type="ECO:0000256" key="1">
    <source>
        <dbReference type="SAM" id="MobiDB-lite"/>
    </source>
</evidence>
<dbReference type="EMBL" id="JYDI01000175">
    <property type="protein sequence ID" value="KRY49457.1"/>
    <property type="molecule type" value="Genomic_DNA"/>
</dbReference>
<accession>A0A0V1CJQ5</accession>
<feature type="region of interest" description="Disordered" evidence="1">
    <location>
        <begin position="1"/>
        <end position="54"/>
    </location>
</feature>
<proteinExistence type="predicted"/>
<dbReference type="AlphaFoldDB" id="A0A0V1CJQ5"/>
<evidence type="ECO:0000313" key="3">
    <source>
        <dbReference type="Proteomes" id="UP000054653"/>
    </source>
</evidence>